<dbReference type="AlphaFoldDB" id="A0A1I3WAP2"/>
<evidence type="ECO:0000313" key="2">
    <source>
        <dbReference type="EMBL" id="SFK03797.1"/>
    </source>
</evidence>
<proteinExistence type="predicted"/>
<dbReference type="Proteomes" id="UP000199548">
    <property type="component" value="Unassembled WGS sequence"/>
</dbReference>
<feature type="domain" description="Oxidoreductase molybdopterin-binding" evidence="1">
    <location>
        <begin position="71"/>
        <end position="145"/>
    </location>
</feature>
<dbReference type="InterPro" id="IPR000572">
    <property type="entry name" value="OxRdtase_Mopterin-bd_dom"/>
</dbReference>
<evidence type="ECO:0000259" key="1">
    <source>
        <dbReference type="Pfam" id="PF00174"/>
    </source>
</evidence>
<sequence>MSMSVNCNRGQWLVGLVLVTLVALTGNNARAEDFTVEISGKISNFTDPQRKVYDLTEKDIPVIKQATIRTSTNWTKTETFTGFSARDLLTKIGATGKFLDISCLDDYEYTIPVSDISKYDLVFAYMRNGVRMGIENLGPLALIYPRDQHPKELGGPDVDAKFIWQISKIVVK</sequence>
<dbReference type="STRING" id="420953.SAMN05192543_11712"/>
<protein>
    <recommendedName>
        <fullName evidence="1">Oxidoreductase molybdopterin-binding domain-containing protein</fullName>
    </recommendedName>
</protein>
<dbReference type="SUPFAM" id="SSF56524">
    <property type="entry name" value="Oxidoreductase molybdopterin-binding domain"/>
    <property type="match status" value="1"/>
</dbReference>
<accession>A0A1I3WAP2</accession>
<dbReference type="OrthoDB" id="9798763at2"/>
<organism evidence="2 3">
    <name type="scientific">Paraburkholderia megapolitana</name>
    <dbReference type="NCBI Taxonomy" id="420953"/>
    <lineage>
        <taxon>Bacteria</taxon>
        <taxon>Pseudomonadati</taxon>
        <taxon>Pseudomonadota</taxon>
        <taxon>Betaproteobacteria</taxon>
        <taxon>Burkholderiales</taxon>
        <taxon>Burkholderiaceae</taxon>
        <taxon>Paraburkholderia</taxon>
    </lineage>
</organism>
<dbReference type="InterPro" id="IPR036374">
    <property type="entry name" value="OxRdtase_Mopterin-bd_sf"/>
</dbReference>
<keyword evidence="3" id="KW-1185">Reference proteome</keyword>
<gene>
    <name evidence="2" type="ORF">SAMN05192543_11712</name>
</gene>
<dbReference type="RefSeq" id="WP_143098192.1">
    <property type="nucleotide sequence ID" value="NZ_CP041744.1"/>
</dbReference>
<name>A0A1I3WAP2_9BURK</name>
<dbReference type="EMBL" id="FOQU01000017">
    <property type="protein sequence ID" value="SFK03797.1"/>
    <property type="molecule type" value="Genomic_DNA"/>
</dbReference>
<dbReference type="Gene3D" id="3.90.420.10">
    <property type="entry name" value="Oxidoreductase, molybdopterin-binding domain"/>
    <property type="match status" value="1"/>
</dbReference>
<reference evidence="2 3" key="1">
    <citation type="submission" date="2016-10" db="EMBL/GenBank/DDBJ databases">
        <authorList>
            <person name="de Groot N.N."/>
        </authorList>
    </citation>
    <scope>NUCLEOTIDE SEQUENCE [LARGE SCALE GENOMIC DNA]</scope>
    <source>
        <strain evidence="2 3">LMG 23650</strain>
    </source>
</reference>
<dbReference type="Pfam" id="PF00174">
    <property type="entry name" value="Oxidored_molyb"/>
    <property type="match status" value="1"/>
</dbReference>
<evidence type="ECO:0000313" key="3">
    <source>
        <dbReference type="Proteomes" id="UP000199548"/>
    </source>
</evidence>